<dbReference type="GO" id="GO:0008569">
    <property type="term" value="F:minus-end-directed microtubule motor activity"/>
    <property type="evidence" value="ECO:0007669"/>
    <property type="project" value="EnsemblFungi"/>
</dbReference>
<dbReference type="GeneID" id="13884593"/>
<dbReference type="GO" id="GO:0030473">
    <property type="term" value="P:nuclear migration along microtubule"/>
    <property type="evidence" value="ECO:0007669"/>
    <property type="project" value="EnsemblFungi"/>
</dbReference>
<dbReference type="GO" id="GO:0005938">
    <property type="term" value="C:cell cortex"/>
    <property type="evidence" value="ECO:0007669"/>
    <property type="project" value="EnsemblFungi"/>
</dbReference>
<evidence type="ECO:0000256" key="9">
    <source>
        <dbReference type="ARBA" id="ARBA00022840"/>
    </source>
</evidence>
<feature type="coiled-coil region" evidence="16">
    <location>
        <begin position="3233"/>
        <end position="3260"/>
    </location>
</feature>
<dbReference type="InterPro" id="IPR054354">
    <property type="entry name" value="DYNC2H1-like_lid"/>
</dbReference>
<dbReference type="InterPro" id="IPR024317">
    <property type="entry name" value="Dynein_heavy_chain_D4_dom"/>
</dbReference>
<dbReference type="Pfam" id="PF18198">
    <property type="entry name" value="AAA_lid_11"/>
    <property type="match status" value="1"/>
</dbReference>
<dbReference type="GO" id="GO:0051959">
    <property type="term" value="F:dynein light intermediate chain binding"/>
    <property type="evidence" value="ECO:0007669"/>
    <property type="project" value="InterPro"/>
</dbReference>
<dbReference type="Gene3D" id="1.10.8.740">
    <property type="match status" value="1"/>
</dbReference>
<evidence type="ECO:0000256" key="8">
    <source>
        <dbReference type="ARBA" id="ARBA00022741"/>
    </source>
</evidence>
<dbReference type="Gene3D" id="1.20.140.100">
    <property type="entry name" value="Dynein heavy chain, N-terminal domain 2"/>
    <property type="match status" value="1"/>
</dbReference>
<dbReference type="PANTHER" id="PTHR45703:SF36">
    <property type="entry name" value="DYNEIN HEAVY CHAIN, CYTOPLASMIC"/>
    <property type="match status" value="1"/>
</dbReference>
<dbReference type="InterPro" id="IPR042219">
    <property type="entry name" value="AAA_lid_11_sf"/>
</dbReference>
<dbReference type="PANTHER" id="PTHR45703">
    <property type="entry name" value="DYNEIN HEAVY CHAIN"/>
    <property type="match status" value="1"/>
</dbReference>
<dbReference type="GO" id="GO:0000235">
    <property type="term" value="C:astral microtubule"/>
    <property type="evidence" value="ECO:0007669"/>
    <property type="project" value="EnsemblFungi"/>
</dbReference>
<name>H2AXK2_KAZAF</name>
<keyword evidence="9" id="KW-0067">ATP-binding</keyword>
<dbReference type="FunFam" id="3.40.50.300:FF:002357">
    <property type="entry name" value="Glutathione S-transferase class-mu 26 kDa isozyme"/>
    <property type="match status" value="1"/>
</dbReference>
<dbReference type="InterPro" id="IPR042222">
    <property type="entry name" value="Dynein_2_N"/>
</dbReference>
<keyword evidence="19" id="KW-1185">Reference proteome</keyword>
<dbReference type="Pfam" id="PF12777">
    <property type="entry name" value="MT"/>
    <property type="match status" value="1"/>
</dbReference>
<dbReference type="InterPro" id="IPR004273">
    <property type="entry name" value="Dynein_heavy_D6_P-loop"/>
</dbReference>
<keyword evidence="13" id="KW-0206">Cytoskeleton</keyword>
<dbReference type="Gene3D" id="3.20.180.20">
    <property type="entry name" value="Dynein heavy chain, N-terminal domain 2"/>
    <property type="match status" value="1"/>
</dbReference>
<feature type="coiled-coil region" evidence="16">
    <location>
        <begin position="3573"/>
        <end position="3600"/>
    </location>
</feature>
<dbReference type="HOGENOM" id="CLU_000038_7_0_1"/>
<dbReference type="InterPro" id="IPR042228">
    <property type="entry name" value="Dynein_linker_3"/>
</dbReference>
<dbReference type="Gene3D" id="1.20.920.20">
    <property type="match status" value="1"/>
</dbReference>
<organism evidence="18 19">
    <name type="scientific">Kazachstania africana (strain ATCC 22294 / BCRC 22015 / CBS 2517 / CECT 1963 / NBRC 1671 / NRRL Y-8276)</name>
    <name type="common">Yeast</name>
    <name type="synonym">Kluyveromyces africanus</name>
    <dbReference type="NCBI Taxonomy" id="1071382"/>
    <lineage>
        <taxon>Eukaryota</taxon>
        <taxon>Fungi</taxon>
        <taxon>Dikarya</taxon>
        <taxon>Ascomycota</taxon>
        <taxon>Saccharomycotina</taxon>
        <taxon>Saccharomycetes</taxon>
        <taxon>Saccharomycetales</taxon>
        <taxon>Saccharomycetaceae</taxon>
        <taxon>Kazachstania</taxon>
    </lineage>
</organism>
<dbReference type="STRING" id="1071382.H2AXK2"/>
<evidence type="ECO:0000256" key="13">
    <source>
        <dbReference type="ARBA" id="ARBA00023212"/>
    </source>
</evidence>
<dbReference type="CDD" id="cd00009">
    <property type="entry name" value="AAA"/>
    <property type="match status" value="1"/>
</dbReference>
<dbReference type="Pfam" id="PF03028">
    <property type="entry name" value="Dynein_heavy"/>
    <property type="match status" value="1"/>
</dbReference>
<evidence type="ECO:0000256" key="2">
    <source>
        <dbReference type="ARBA" id="ARBA00008887"/>
    </source>
</evidence>
<feature type="domain" description="AAA+ ATPase" evidence="17">
    <location>
        <begin position="2756"/>
        <end position="2920"/>
    </location>
</feature>
<dbReference type="InterPro" id="IPR003593">
    <property type="entry name" value="AAA+_ATPase"/>
</dbReference>
<dbReference type="GO" id="GO:0000132">
    <property type="term" value="P:establishment of mitotic spindle orientation"/>
    <property type="evidence" value="ECO:0007669"/>
    <property type="project" value="EnsemblFungi"/>
</dbReference>
<dbReference type="Pfam" id="PF08385">
    <property type="entry name" value="DHC_N1"/>
    <property type="match status" value="1"/>
</dbReference>
<comment type="function">
    <text evidence="15">Cytoplasmic dynein acts as a motor for the intracellular retrograde motility of vesicles and organelles along microtubules. Dynein has ATPase activity; the force-producing power stroke is thought to occur on release of ADP. Required to maintain uniform nuclear distribution in hyphae. May play an important role in the proper orientation of the mitotic spindle into the budding daughter cell yeast. Probably required for normal progression of the cell cycle.</text>
</comment>
<keyword evidence="6" id="KW-0493">Microtubule</keyword>
<feature type="domain" description="AAA+ ATPase" evidence="17">
    <location>
        <begin position="1785"/>
        <end position="1924"/>
    </location>
</feature>
<evidence type="ECO:0000256" key="3">
    <source>
        <dbReference type="ARBA" id="ARBA00022197"/>
    </source>
</evidence>
<reference evidence="18 19" key="1">
    <citation type="journal article" date="2011" name="Proc. Natl. Acad. Sci. U.S.A.">
        <title>Evolutionary erosion of yeast sex chromosomes by mating-type switching accidents.</title>
        <authorList>
            <person name="Gordon J.L."/>
            <person name="Armisen D."/>
            <person name="Proux-Wera E."/>
            <person name="Oheigeartaigh S.S."/>
            <person name="Byrne K.P."/>
            <person name="Wolfe K.H."/>
        </authorList>
    </citation>
    <scope>NUCLEOTIDE SEQUENCE [LARGE SCALE GENOMIC DNA]</scope>
    <source>
        <strain evidence="19">ATCC 22294 / BCRC 22015 / CBS 2517 / CECT 1963 / NBRC 1671 / NRRL Y-8276</strain>
    </source>
</reference>
<dbReference type="InterPro" id="IPR027417">
    <property type="entry name" value="P-loop_NTPase"/>
</dbReference>
<dbReference type="GO" id="GO:0000070">
    <property type="term" value="P:mitotic sister chromatid segregation"/>
    <property type="evidence" value="ECO:0007669"/>
    <property type="project" value="EnsemblFungi"/>
</dbReference>
<dbReference type="InterPro" id="IPR035706">
    <property type="entry name" value="AAA_9"/>
</dbReference>
<evidence type="ECO:0000256" key="1">
    <source>
        <dbReference type="ARBA" id="ARBA00004245"/>
    </source>
</evidence>
<dbReference type="Pfam" id="PF22597">
    <property type="entry name" value="DYN_lid"/>
    <property type="match status" value="1"/>
</dbReference>
<dbReference type="InterPro" id="IPR043157">
    <property type="entry name" value="Dynein_AAA1S"/>
</dbReference>
<evidence type="ECO:0000256" key="7">
    <source>
        <dbReference type="ARBA" id="ARBA00022737"/>
    </source>
</evidence>
<dbReference type="FunFam" id="3.40.50.300:FF:000996">
    <property type="entry name" value="Cytoplasmic dynein heavy chain"/>
    <property type="match status" value="1"/>
</dbReference>
<evidence type="ECO:0000256" key="14">
    <source>
        <dbReference type="ARBA" id="ARBA00033439"/>
    </source>
</evidence>
<feature type="domain" description="AAA+ ATPase" evidence="17">
    <location>
        <begin position="2414"/>
        <end position="2564"/>
    </location>
</feature>
<dbReference type="Pfam" id="PF12775">
    <property type="entry name" value="AAA_7"/>
    <property type="match status" value="1"/>
</dbReference>
<dbReference type="EMBL" id="HE650827">
    <property type="protein sequence ID" value="CCF59102.1"/>
    <property type="molecule type" value="Genomic_DNA"/>
</dbReference>
<dbReference type="Pfam" id="PF12781">
    <property type="entry name" value="AAA_9"/>
    <property type="match status" value="1"/>
</dbReference>
<dbReference type="eggNOG" id="KOG3595">
    <property type="taxonomic scope" value="Eukaryota"/>
</dbReference>
<evidence type="ECO:0000256" key="10">
    <source>
        <dbReference type="ARBA" id="ARBA00023017"/>
    </source>
</evidence>
<keyword evidence="8" id="KW-0547">Nucleotide-binding</keyword>
<comment type="subcellular location">
    <subcellularLocation>
        <location evidence="1">Cytoplasm</location>
        <location evidence="1">Cytoskeleton</location>
    </subcellularLocation>
</comment>
<dbReference type="Gene3D" id="1.20.1280.160">
    <property type="match status" value="1"/>
</dbReference>
<gene>
    <name evidence="18" type="primary">KAFR0G00690</name>
    <name evidence="18" type="ORF">KAFR_0G00690</name>
</gene>
<dbReference type="Pfam" id="PF12774">
    <property type="entry name" value="AAA_6"/>
    <property type="match status" value="1"/>
</dbReference>
<dbReference type="Gene3D" id="1.20.58.1120">
    <property type="match status" value="1"/>
</dbReference>
<dbReference type="OrthoDB" id="447173at2759"/>
<sequence>MTGTTEKDLLIEFRDELAALCCSTVVRGDYNNTKYQYFQEQLLNSHINGMQKFLNSNEDAIINTLLVLLNSNTEQIELVTDVKDVENLEKENTENLSIFIVMRTTELFDMSVPLRNQINILFLPGFVTIESLVKLVNNGLTDLFELFIKSAGSSYPPKSINKTRQMLSEISRSLQNVEDIVEIPTIISDVHQIIKDIILRGATLDNYTTFLSEQQINDPRFLNNLQRYENTVQRNCKKLLSFEYSGQFDSMASELRALSQIEAALSATISQLKSAEFQIVLAILRTSNRLHSQSSMTFDTELPEKLTAVRGCIKFLSSIQINALITAKNWDLLSEVLNVIRISLRKFRHSDYPIANFINLINNLTKLLFEQITKLLPYPFEIDKDLLEATIKNTIDILNQWDIVLKENITQMREVVRRNNINLKISLLFEFNPEPIKKFLKDVLKTRIYYDIFTTVLHNIAYNNYGSDIEFLFEPLHNFKIKDISTISAWNTVYDVYNARLIAVETKLMEILGQTLNNLPFKKLVAEILKFKPLVKFSPRVKAKIRDWQHVFLKSAIEEAVALQRRVDSDNSSKEAFEVTYFPPISSKVLEFKQVNERLNTVLSQIESLLGPNWSEHPDGQVLSSKALDIKVRTTTDSLVKSWLDNVAENKYDILSLPVLRLAGNNEGKLSMELNCDSSLLDLTAEVRNLLHMSVRVPSHILRVSSEYRAVSKSAAHILELYTTFVFFFNQMSKYKYISFLLKTETDNIWELFGSLLHTSWRTLLSQPWANKEQESAVASLENLIYEAIERFGIFECFEGHISEKLEQLELVSLNFATYSQKRSELQDVLERISSIYPIQLEPYLHFLNSLLIKSIVNRSSVALKNLNFMKDIITIRYEKNKIYSLPSISQLKRTWLLSVESIYQDAVDRELLCNIGSIEKCYINASTLFKFLQKPMTEAVEKILEVTNDITNYIARWKHNEFLWDFTEQDIDAKIDNCLSNAVVLLENLLKAKSALTPLQNFQLSTAKIKFKPQNAYTFVIARFEYWETYISERVASLYLKTVIPLQRSMNEKLDKLDRLSLNTASFDNILSVVNLITIVRKEFGEKEQLCQLCNRTQNILYKVHFKFPEDFTYSDHLGNVLEMLTQSFQKKISLLQLNSAAIQKKLNYELDRNEEMVKELNKKWEHQRVKLNELLPNEVLKTIGDFENLFHEYRDRALAISEAAKILLIPIAKPVELESILTDISSYRDYWTDIEGFWQKTGSVYKQEWRNVNIDDSLRELRKLLVNEADGSPIFRQFSAFKKLSAKVEMVLDYVDVLQQLKDDSLKPRHWEHIFEVLTLGSYQNACISSLSFTFDSVIELDLRSNKAFLQKVVATAQKEFVIEKALSRIQLFWSKCHLQTKLYEGKFKIIREWEVLKSAAKEDLDELLSMKGSHYYKSFKIECSEWERKLSQISDILFAWMELQLSWLSLYDILGKSKDVRGILPLECSKFQRVTAEYEANTTRALELKNLLEILNIPDFLKTLQRLSSSLRLINSSLNDFLEKQRKFYPRFYFLGNEDLMKLIGSGSDVVKLSTFIRKLYGNIVELIVSPDSIKGIVSIEGEELLFVSPIISESEQPVSEVLKKLDEEIHNTLSSRLYHLIKQLDDKKLPAFDCEPFQLQLLAYQIYMTSAIEKGIESNDFSLLHDELKERATTLATQAKLPGNALKSKISENLLIEVIHYINIVNILSASKTNISCPLYWSQTPKYLCELSHSDELCSLRVSQCNFEVCYGFEYIGVPERLIYTPLLVHGFASLMGSLTQRLGGCFFGPAGTGKTETVKALGQNLGKLVVVFNCDDLFDFQIMTRLLMGIGQIGAWGCFDEFNRLDETVLSSISSNIEVIQRGLLNNESSIQLANGVSPLHKDTALFITLNPDYVGRSELPENLKTKFREFSIQFPEIELITEAILQIMGFKNVKELASQFLAVFNDLQLKASPQKHYDFSLRAMKRVLHLCSDLIKQKVYNEASVAAIVDCMRRIILPTLAFQDEDLFHSSMLEHFPYSEDSEIAVDPISECLKSVAIHEGLDCSMEFFKKCQQFYHMQMVQQSIILVGAAGIGKSYVWKTALSSMKRLTGVDNTVYIIDTKALSKETLYGSLNKATLEWSDGVFTSIIRRIYENNNPIPKKEMIWIVFDSDLDPSYAECLNSVLDDNKVLTLSNGERLHIPLNVRIVFETDSVGYATPATISRCGLIWFSKCTFDPFQSFKYSISKSFQRLEKATTLSAEFLSSIEKQIYCHLNEEVFSKVSAASAALYHIMALDMGSAATIMADKLSAFFIERSELLQNANKVDLKPAIFLKIQEVVLDTLAAGCSTKECLQFSKLIQKELTDDGTEENVEISDVMFSAESLAPISYSSMVPKISLEPEDIMKHDIIITTVDTIKLEALVLELLSSKRGVILCGPPGAGKTMILNNLFNKLPTYQLISMNFSKHTTVANVLRTIERYTKYVSRSDDYMLVPQLQDKKLVFFFDEINLPQNDKYGSQAVILFLRQLAEKRGFWKVPENKWVVIEDIQIVGACNPSTDLGRISLTNRFVRHTAVLYVDYPTLESLKYIYGAYFEAALCLLPQFKTLSKFFSEASVSLYVDCKESFKAASQIHYVFSPRDLTRLVRGFYAHILDGSRQDLISLIKLWSYEIWRIFGDKLASQEERNIFGGILEKIIASFFPLQEGATLDTANLLFSDWLNLEYMEVQREEFKTFVNHRFRTFCEEELDSALIVHDDMLDHILRIDRILKQVQGHGMLIGPSRTGKTTMLKFVAWVNGHRIMQPRIHRNYTLEDFDNFLRDVLLKCTVEEKNICLIIDESSILEASFLERMNTLLANADIPDLFQGEHYDNLMNRLLHKVNSFGFLIDTEQEVYRWFTQEIAKKLHVVFTINNPKASSSLISSPALLNRCVIDWVGDWSAATYSSVATEMIRTLPFNHDGHQEATGTTSTNLQATISHIVASFDEYFYENSGEVERSPCHFIDTLKSLTQRFVSRQQYLQENHAFMTNGLDKISESVLKVKELNNILSQKRELLTSKEKEARKTLDSLLMQQNESERKQEATEEIKKILVVQETEASKRHEQVKNNLASIEPTIIEAQRGVKNIKKQQLTEIRSMNNPPIAVKTIMEAVCLILGYEFVTWRDIQLFIRRDDFIFEIVHYNTESMMTNLIKDRIENEYLNRSDFTFETINRASKACGPLFQWVYAQIKYGEILQEIHPLRQEAAKLDDARLRAKARLMAAEEMVIDLQKNIEESKTNYSSLIRDVEVIKTQMERVEVSLERSTKLVQSLMTEKERWLKNISDSKNANNELIGNSLLSAIYENYFGQLNERERLSNITYLFTLMKESFIKFDMNYTYLGDRVEPQQKIQWTNVGLPNDEFYLENMSILETSDWNVPYILDASASVVNVLSSIYKNKFVKLSFLEPGFVKRLENAVKFGSIVLIEDGEFYDPIISGLISKEYKKIGGRQTVHIGSHEIEVASEFKLFIHSRDSTALIVPALRAHTRLINFSINKGSIEMQTIRAVLHEERPDVQQKREELFRLNGEYRVSLQNLEVKLLKELNNSEGNILENDELINTLENLKLESSEIEKKLRETENVIINFNALVEQYAVLGKHSVLLFSILEYLGTKHWFYDIPVWQYMRCLKSVFNTVSSNSEFSSRVDELLWQLYSNVYKTFSWSLDEKTGNIFGLVLYMSYNFSKQSVSFNETFDGVLTLIADELDVSSFEKKLALLKASCPIEISDLLDVVQDQPYKSLVNVFQREFVTDKKINDLILSNGSYPLIIGGERYADGTYRITNLAEGQNREVEVIPLGSEESTNFAEKELLRCQNEGGWILLQNLQMSLPWVGSYLAKCIDNFMMNNEGNKDNAFRIFMTCNISAHELPLPLLNASYKYLFEEKSAIKDTFMALWTDNTYEAKSKCIERSSVYYRFLLTWFHTLIISRNRLAPIGFTKKYDFNNYDYETCLSYMNHLLTKQDSVQRNTLCGMLQFYVTRITYGGKIDNPEDYKTLETISHKIFNYSGSLEDAFTMLNDNISPSTGNSETWEEQDVIALLKELKEPTDSPITWLGLPREAIQAYEKKLSAQIATETLDVYHAVNKNNS</sequence>
<dbReference type="Gene3D" id="1.10.287.2620">
    <property type="match status" value="1"/>
</dbReference>
<protein>
    <recommendedName>
        <fullName evidence="3">Dynein heavy chain, cytoplasmic</fullName>
    </recommendedName>
    <alternativeName>
        <fullName evidence="14">Dynein heavy chain, cytosolic</fullName>
    </alternativeName>
</protein>
<dbReference type="Proteomes" id="UP000005220">
    <property type="component" value="Chromosome 7"/>
</dbReference>
<keyword evidence="12" id="KW-0505">Motor protein</keyword>
<dbReference type="InterPro" id="IPR035699">
    <property type="entry name" value="AAA_6"/>
</dbReference>
<dbReference type="Pfam" id="PF08393">
    <property type="entry name" value="DHC_N2"/>
    <property type="match status" value="1"/>
</dbReference>
<keyword evidence="4" id="KW-0415">Karyogamy</keyword>
<evidence type="ECO:0000256" key="11">
    <source>
        <dbReference type="ARBA" id="ARBA00023054"/>
    </source>
</evidence>
<keyword evidence="11 16" id="KW-0175">Coiled coil</keyword>
<keyword evidence="5" id="KW-0963">Cytoplasm</keyword>
<evidence type="ECO:0000313" key="18">
    <source>
        <dbReference type="EMBL" id="CCF59102.1"/>
    </source>
</evidence>
<dbReference type="InterPro" id="IPR024743">
    <property type="entry name" value="Dynein_HC_stalk"/>
</dbReference>
<dbReference type="InterPro" id="IPR013594">
    <property type="entry name" value="Dynein_heavy_tail"/>
</dbReference>
<comment type="similarity">
    <text evidence="2">Belongs to the dynein heavy chain family.</text>
</comment>
<evidence type="ECO:0000313" key="19">
    <source>
        <dbReference type="Proteomes" id="UP000005220"/>
    </source>
</evidence>
<evidence type="ECO:0000256" key="15">
    <source>
        <dbReference type="ARBA" id="ARBA00053342"/>
    </source>
</evidence>
<accession>H2AXK2</accession>
<dbReference type="InParanoid" id="H2AXK2"/>
<evidence type="ECO:0000256" key="16">
    <source>
        <dbReference type="SAM" id="Coils"/>
    </source>
</evidence>
<dbReference type="Gene3D" id="1.20.920.30">
    <property type="match status" value="1"/>
</dbReference>
<evidence type="ECO:0000259" key="17">
    <source>
        <dbReference type="SMART" id="SM00382"/>
    </source>
</evidence>
<dbReference type="InterPro" id="IPR041658">
    <property type="entry name" value="AAA_lid_11"/>
</dbReference>
<dbReference type="RefSeq" id="XP_003958237.1">
    <property type="nucleotide sequence ID" value="XM_003958188.1"/>
</dbReference>
<dbReference type="Gene3D" id="3.40.50.300">
    <property type="entry name" value="P-loop containing nucleotide triphosphate hydrolases"/>
    <property type="match status" value="5"/>
</dbReference>
<keyword evidence="10" id="KW-0243">Dynein</keyword>
<dbReference type="GO" id="GO:0045505">
    <property type="term" value="F:dynein intermediate chain binding"/>
    <property type="evidence" value="ECO:0007669"/>
    <property type="project" value="InterPro"/>
</dbReference>
<dbReference type="SUPFAM" id="SSF52540">
    <property type="entry name" value="P-loop containing nucleoside triphosphate hydrolases"/>
    <property type="match status" value="4"/>
</dbReference>
<dbReference type="FunCoup" id="H2AXK2">
    <property type="interactions" value="817"/>
</dbReference>
<dbReference type="InterPro" id="IPR013602">
    <property type="entry name" value="Dynein_heavy_linker"/>
</dbReference>
<dbReference type="GO" id="GO:0005524">
    <property type="term" value="F:ATP binding"/>
    <property type="evidence" value="ECO:0007669"/>
    <property type="project" value="UniProtKB-KW"/>
</dbReference>
<dbReference type="GO" id="GO:0005868">
    <property type="term" value="C:cytoplasmic dynein complex"/>
    <property type="evidence" value="ECO:0007669"/>
    <property type="project" value="EnsemblFungi"/>
</dbReference>
<dbReference type="KEGG" id="kaf:KAFR_0G00690"/>
<dbReference type="GO" id="GO:0005816">
    <property type="term" value="C:spindle pole body"/>
    <property type="evidence" value="ECO:0007669"/>
    <property type="project" value="EnsemblFungi"/>
</dbReference>
<dbReference type="SMART" id="SM00382">
    <property type="entry name" value="AAA"/>
    <property type="match status" value="3"/>
</dbReference>
<dbReference type="Pfam" id="PF12780">
    <property type="entry name" value="AAA_8"/>
    <property type="match status" value="1"/>
</dbReference>
<dbReference type="Gene3D" id="1.10.8.710">
    <property type="match status" value="1"/>
</dbReference>
<keyword evidence="7" id="KW-0677">Repeat</keyword>
<dbReference type="InterPro" id="IPR026983">
    <property type="entry name" value="DHC"/>
</dbReference>
<evidence type="ECO:0000256" key="12">
    <source>
        <dbReference type="ARBA" id="ARBA00023175"/>
    </source>
</evidence>
<proteinExistence type="inferred from homology"/>
<evidence type="ECO:0000256" key="5">
    <source>
        <dbReference type="ARBA" id="ARBA00022490"/>
    </source>
</evidence>
<evidence type="ECO:0000256" key="4">
    <source>
        <dbReference type="ARBA" id="ARBA00022459"/>
    </source>
</evidence>
<dbReference type="Gene3D" id="1.10.8.720">
    <property type="entry name" value="Region D6 of dynein motor"/>
    <property type="match status" value="1"/>
</dbReference>
<evidence type="ECO:0000256" key="6">
    <source>
        <dbReference type="ARBA" id="ARBA00022701"/>
    </source>
</evidence>
<dbReference type="GO" id="GO:0000741">
    <property type="term" value="P:karyogamy"/>
    <property type="evidence" value="ECO:0007669"/>
    <property type="project" value="UniProtKB-KW"/>
</dbReference>